<gene>
    <name evidence="1" type="ORF">KME25_16930</name>
</gene>
<dbReference type="AlphaFoldDB" id="A0A951PM70"/>
<evidence type="ECO:0000313" key="2">
    <source>
        <dbReference type="Proteomes" id="UP000753908"/>
    </source>
</evidence>
<protein>
    <submittedName>
        <fullName evidence="1">Uncharacterized protein</fullName>
    </submittedName>
</protein>
<sequence length="91" mass="10202">MNVKVPVLFEKPQDFGEFYNQGLPRFYLALPFSEIPSLPDTESLRFDESEAEAKMVTVIDIPEEDLAAFQAVIQSFRGRVGSSDELDAMGI</sequence>
<organism evidence="1 2">
    <name type="scientific">Symplocastrum torsivum CPER-KK1</name>
    <dbReference type="NCBI Taxonomy" id="450513"/>
    <lineage>
        <taxon>Bacteria</taxon>
        <taxon>Bacillati</taxon>
        <taxon>Cyanobacteriota</taxon>
        <taxon>Cyanophyceae</taxon>
        <taxon>Oscillatoriophycideae</taxon>
        <taxon>Oscillatoriales</taxon>
        <taxon>Microcoleaceae</taxon>
        <taxon>Symplocastrum</taxon>
    </lineage>
</organism>
<evidence type="ECO:0000313" key="1">
    <source>
        <dbReference type="EMBL" id="MBW4546111.1"/>
    </source>
</evidence>
<reference evidence="1" key="1">
    <citation type="submission" date="2021-05" db="EMBL/GenBank/DDBJ databases">
        <authorList>
            <person name="Pietrasiak N."/>
            <person name="Ward R."/>
            <person name="Stajich J.E."/>
            <person name="Kurbessoian T."/>
        </authorList>
    </citation>
    <scope>NUCLEOTIDE SEQUENCE</scope>
    <source>
        <strain evidence="1">CPER-KK1</strain>
    </source>
</reference>
<proteinExistence type="predicted"/>
<accession>A0A951PM70</accession>
<dbReference type="EMBL" id="JAHHIF010000021">
    <property type="protein sequence ID" value="MBW4546111.1"/>
    <property type="molecule type" value="Genomic_DNA"/>
</dbReference>
<dbReference type="Proteomes" id="UP000753908">
    <property type="component" value="Unassembled WGS sequence"/>
</dbReference>
<name>A0A951PM70_9CYAN</name>
<comment type="caution">
    <text evidence="1">The sequence shown here is derived from an EMBL/GenBank/DDBJ whole genome shotgun (WGS) entry which is preliminary data.</text>
</comment>
<reference evidence="1" key="2">
    <citation type="journal article" date="2022" name="Microbiol. Resour. Announc.">
        <title>Metagenome Sequencing to Explore Phylogenomics of Terrestrial Cyanobacteria.</title>
        <authorList>
            <person name="Ward R.D."/>
            <person name="Stajich J.E."/>
            <person name="Johansen J.R."/>
            <person name="Huntemann M."/>
            <person name="Clum A."/>
            <person name="Foster B."/>
            <person name="Foster B."/>
            <person name="Roux S."/>
            <person name="Palaniappan K."/>
            <person name="Varghese N."/>
            <person name="Mukherjee S."/>
            <person name="Reddy T.B.K."/>
            <person name="Daum C."/>
            <person name="Copeland A."/>
            <person name="Chen I.A."/>
            <person name="Ivanova N.N."/>
            <person name="Kyrpides N.C."/>
            <person name="Shapiro N."/>
            <person name="Eloe-Fadrosh E.A."/>
            <person name="Pietrasiak N."/>
        </authorList>
    </citation>
    <scope>NUCLEOTIDE SEQUENCE</scope>
    <source>
        <strain evidence="1">CPER-KK1</strain>
    </source>
</reference>